<dbReference type="GO" id="GO:0006355">
    <property type="term" value="P:regulation of DNA-templated transcription"/>
    <property type="evidence" value="ECO:0007669"/>
    <property type="project" value="InterPro"/>
</dbReference>
<dbReference type="CDD" id="cd00090">
    <property type="entry name" value="HTH_ARSR"/>
    <property type="match status" value="1"/>
</dbReference>
<dbReference type="PATRIC" id="fig|1230458.4.peg.2090"/>
<dbReference type="STRING" id="1230458.C484_10381"/>
<dbReference type="SUPFAM" id="SSF46785">
    <property type="entry name" value="Winged helix' DNA-binding domain"/>
    <property type="match status" value="1"/>
</dbReference>
<dbReference type="AlphaFoldDB" id="M0A0R6"/>
<dbReference type="GO" id="GO:0003677">
    <property type="term" value="F:DNA binding"/>
    <property type="evidence" value="ECO:0007669"/>
    <property type="project" value="InterPro"/>
</dbReference>
<gene>
    <name evidence="2" type="ORF">C484_10381</name>
</gene>
<dbReference type="RefSeq" id="WP_006825829.1">
    <property type="nucleotide sequence ID" value="NZ_AOIL01000037.1"/>
</dbReference>
<dbReference type="Proteomes" id="UP000011648">
    <property type="component" value="Unassembled WGS sequence"/>
</dbReference>
<feature type="domain" description="HTH iclR-type" evidence="1">
    <location>
        <begin position="29"/>
        <end position="72"/>
    </location>
</feature>
<dbReference type="InterPro" id="IPR005471">
    <property type="entry name" value="Tscrpt_reg_IclR_N"/>
</dbReference>
<dbReference type="InterPro" id="IPR036390">
    <property type="entry name" value="WH_DNA-bd_sf"/>
</dbReference>
<keyword evidence="3" id="KW-1185">Reference proteome</keyword>
<dbReference type="InterPro" id="IPR011991">
    <property type="entry name" value="ArsR-like_HTH"/>
</dbReference>
<sequence>MATKSKTMDDEPEGQVVLGLLGDHPKTKMLLALLTNPDRDYNLSDIARMADADRSTIHRHIDDLLEYGVIKKTRKAGNAWMYQIDKDNGAAEAFANFEWEAIKALGESRDGDE</sequence>
<dbReference type="InterPro" id="IPR036388">
    <property type="entry name" value="WH-like_DNA-bd_sf"/>
</dbReference>
<comment type="caution">
    <text evidence="2">The sequence shown here is derived from an EMBL/GenBank/DDBJ whole genome shotgun (WGS) entry which is preliminary data.</text>
</comment>
<accession>M0A0R6</accession>
<dbReference type="Gene3D" id="1.10.10.10">
    <property type="entry name" value="Winged helix-like DNA-binding domain superfamily/Winged helix DNA-binding domain"/>
    <property type="match status" value="1"/>
</dbReference>
<evidence type="ECO:0000313" key="2">
    <source>
        <dbReference type="EMBL" id="ELY91427.1"/>
    </source>
</evidence>
<evidence type="ECO:0000313" key="3">
    <source>
        <dbReference type="Proteomes" id="UP000011648"/>
    </source>
</evidence>
<proteinExistence type="predicted"/>
<organism evidence="2 3">
    <name type="scientific">Natrialba taiwanensis DSM 12281</name>
    <dbReference type="NCBI Taxonomy" id="1230458"/>
    <lineage>
        <taxon>Archaea</taxon>
        <taxon>Methanobacteriati</taxon>
        <taxon>Methanobacteriota</taxon>
        <taxon>Stenosarchaea group</taxon>
        <taxon>Halobacteria</taxon>
        <taxon>Halobacteriales</taxon>
        <taxon>Natrialbaceae</taxon>
        <taxon>Natrialba</taxon>
    </lineage>
</organism>
<protein>
    <recommendedName>
        <fullName evidence="1">HTH iclR-type domain-containing protein</fullName>
    </recommendedName>
</protein>
<evidence type="ECO:0000259" key="1">
    <source>
        <dbReference type="Pfam" id="PF09339"/>
    </source>
</evidence>
<dbReference type="EMBL" id="AOIL01000037">
    <property type="protein sequence ID" value="ELY91427.1"/>
    <property type="molecule type" value="Genomic_DNA"/>
</dbReference>
<name>M0A0R6_9EURY</name>
<dbReference type="Pfam" id="PF09339">
    <property type="entry name" value="HTH_IclR"/>
    <property type="match status" value="1"/>
</dbReference>
<reference evidence="2 3" key="1">
    <citation type="journal article" date="2014" name="PLoS Genet.">
        <title>Phylogenetically driven sequencing of extremely halophilic archaea reveals strategies for static and dynamic osmo-response.</title>
        <authorList>
            <person name="Becker E.A."/>
            <person name="Seitzer P.M."/>
            <person name="Tritt A."/>
            <person name="Larsen D."/>
            <person name="Krusor M."/>
            <person name="Yao A.I."/>
            <person name="Wu D."/>
            <person name="Madern D."/>
            <person name="Eisen J.A."/>
            <person name="Darling A.E."/>
            <person name="Facciotti M.T."/>
        </authorList>
    </citation>
    <scope>NUCLEOTIDE SEQUENCE [LARGE SCALE GENOMIC DNA]</scope>
    <source>
        <strain evidence="2 3">DSM 12281</strain>
    </source>
</reference>
<dbReference type="OrthoDB" id="194473at2157"/>